<reference evidence="2 3" key="1">
    <citation type="journal article" date="2019" name="Int. J. Syst. Evol. Microbiol.">
        <title>The Global Catalogue of Microorganisms (GCM) 10K type strain sequencing project: providing services to taxonomists for standard genome sequencing and annotation.</title>
        <authorList>
            <consortium name="The Broad Institute Genomics Platform"/>
            <consortium name="The Broad Institute Genome Sequencing Center for Infectious Disease"/>
            <person name="Wu L."/>
            <person name="Ma J."/>
        </authorList>
    </citation>
    <scope>NUCLEOTIDE SEQUENCE [LARGE SCALE GENOMIC DNA]</scope>
    <source>
        <strain evidence="2 3">JCM 17504</strain>
    </source>
</reference>
<evidence type="ECO:0000256" key="1">
    <source>
        <dbReference type="SAM" id="Phobius"/>
    </source>
</evidence>
<name>A0AAV3UG53_9EURY</name>
<organism evidence="2 3">
    <name type="scientific">Haladaptatus pallidirubidus</name>
    <dbReference type="NCBI Taxonomy" id="1008152"/>
    <lineage>
        <taxon>Archaea</taxon>
        <taxon>Methanobacteriati</taxon>
        <taxon>Methanobacteriota</taxon>
        <taxon>Stenosarchaea group</taxon>
        <taxon>Halobacteria</taxon>
        <taxon>Halobacteriales</taxon>
        <taxon>Haladaptataceae</taxon>
        <taxon>Haladaptatus</taxon>
    </lineage>
</organism>
<feature type="transmembrane region" description="Helical" evidence="1">
    <location>
        <begin position="12"/>
        <end position="32"/>
    </location>
</feature>
<dbReference type="AlphaFoldDB" id="A0AAV3UG53"/>
<evidence type="ECO:0000313" key="2">
    <source>
        <dbReference type="EMBL" id="GAA5048568.1"/>
    </source>
</evidence>
<sequence>MLHRIRSIAATSAYRLFSLALIGIAFGGMYYLPTRNLLALKIPVYIALSAGVCAVITLFCDLLAAGERAMSDSDSNSITEVTGERLR</sequence>
<dbReference type="Proteomes" id="UP001501729">
    <property type="component" value="Unassembled WGS sequence"/>
</dbReference>
<evidence type="ECO:0000313" key="3">
    <source>
        <dbReference type="Proteomes" id="UP001501729"/>
    </source>
</evidence>
<accession>A0AAV3UG53</accession>
<keyword evidence="3" id="KW-1185">Reference proteome</keyword>
<dbReference type="EMBL" id="BAABKX010000001">
    <property type="protein sequence ID" value="GAA5048568.1"/>
    <property type="molecule type" value="Genomic_DNA"/>
</dbReference>
<comment type="caution">
    <text evidence="2">The sequence shown here is derived from an EMBL/GenBank/DDBJ whole genome shotgun (WGS) entry which is preliminary data.</text>
</comment>
<proteinExistence type="predicted"/>
<dbReference type="GeneID" id="68612662"/>
<dbReference type="RefSeq" id="WP_227776812.1">
    <property type="nucleotide sequence ID" value="NZ_BAABKX010000001.1"/>
</dbReference>
<keyword evidence="1" id="KW-0812">Transmembrane</keyword>
<keyword evidence="1" id="KW-0472">Membrane</keyword>
<keyword evidence="1" id="KW-1133">Transmembrane helix</keyword>
<gene>
    <name evidence="2" type="ORF">GCM10025751_20620</name>
</gene>
<protein>
    <submittedName>
        <fullName evidence="2">Uncharacterized protein</fullName>
    </submittedName>
</protein>
<feature type="transmembrane region" description="Helical" evidence="1">
    <location>
        <begin position="44"/>
        <end position="64"/>
    </location>
</feature>